<dbReference type="EMBL" id="CAJNOV010008029">
    <property type="protein sequence ID" value="CAF1307817.1"/>
    <property type="molecule type" value="Genomic_DNA"/>
</dbReference>
<dbReference type="InterPro" id="IPR052628">
    <property type="entry name" value="CFAP70"/>
</dbReference>
<evidence type="ECO:0000313" key="6">
    <source>
        <dbReference type="EMBL" id="CAF1936117.1"/>
    </source>
</evidence>
<evidence type="ECO:0000256" key="3">
    <source>
        <dbReference type="SAM" id="MobiDB-lite"/>
    </source>
</evidence>
<gene>
    <name evidence="4" type="ORF">CJN711_LOCUS17272</name>
    <name evidence="5" type="ORF">KQP761_LOCUS25088</name>
    <name evidence="6" type="ORF">MBJ925_LOCUS5062</name>
</gene>
<dbReference type="EMBL" id="CAJNOW010013770">
    <property type="protein sequence ID" value="CAF1624232.1"/>
    <property type="molecule type" value="Genomic_DNA"/>
</dbReference>
<dbReference type="GO" id="GO:0003341">
    <property type="term" value="P:cilium movement"/>
    <property type="evidence" value="ECO:0007669"/>
    <property type="project" value="TreeGrafter"/>
</dbReference>
<accession>A0A816CQN6</accession>
<keyword evidence="1" id="KW-0677">Repeat</keyword>
<proteinExistence type="predicted"/>
<protein>
    <recommendedName>
        <fullName evidence="8">Cilia- and flagella-associated protein 70</fullName>
    </recommendedName>
</protein>
<dbReference type="Proteomes" id="UP000663834">
    <property type="component" value="Unassembled WGS sequence"/>
</dbReference>
<keyword evidence="2" id="KW-0802">TPR repeat</keyword>
<feature type="region of interest" description="Disordered" evidence="3">
    <location>
        <begin position="407"/>
        <end position="432"/>
    </location>
</feature>
<dbReference type="EMBL" id="CAJNRE010001195">
    <property type="protein sequence ID" value="CAF1936117.1"/>
    <property type="molecule type" value="Genomic_DNA"/>
</dbReference>
<dbReference type="SMART" id="SM00028">
    <property type="entry name" value="TPR"/>
    <property type="match status" value="5"/>
</dbReference>
<dbReference type="GO" id="GO:0031514">
    <property type="term" value="C:motile cilium"/>
    <property type="evidence" value="ECO:0007669"/>
    <property type="project" value="TreeGrafter"/>
</dbReference>
<feature type="region of interest" description="Disordered" evidence="3">
    <location>
        <begin position="252"/>
        <end position="275"/>
    </location>
</feature>
<dbReference type="SUPFAM" id="SSF48452">
    <property type="entry name" value="TPR-like"/>
    <property type="match status" value="1"/>
</dbReference>
<evidence type="ECO:0000256" key="1">
    <source>
        <dbReference type="ARBA" id="ARBA00022737"/>
    </source>
</evidence>
<dbReference type="InterPro" id="IPR011990">
    <property type="entry name" value="TPR-like_helical_dom_sf"/>
</dbReference>
<evidence type="ECO:0000313" key="7">
    <source>
        <dbReference type="Proteomes" id="UP000663834"/>
    </source>
</evidence>
<feature type="compositionally biased region" description="Basic and acidic residues" evidence="3">
    <location>
        <begin position="260"/>
        <end position="275"/>
    </location>
</feature>
<evidence type="ECO:0000313" key="5">
    <source>
        <dbReference type="EMBL" id="CAF1624232.1"/>
    </source>
</evidence>
<name>A0A816CQN6_9BILA</name>
<dbReference type="PANTHER" id="PTHR44314:SF1">
    <property type="entry name" value="CILIA- AND FLAGELLA-ASSOCIATED PROTEIN 70"/>
    <property type="match status" value="1"/>
</dbReference>
<dbReference type="GO" id="GO:0060271">
    <property type="term" value="P:cilium assembly"/>
    <property type="evidence" value="ECO:0007669"/>
    <property type="project" value="TreeGrafter"/>
</dbReference>
<dbReference type="OrthoDB" id="10262375at2759"/>
<sequence length="1073" mass="121065">MASRAEKIDRFPNKILINVSEIQNLKSPRAEPLNVFLRFEYNDGQFSESGKFDVTDGSPRPVDHVAVLAVNASDPVQIDDLGQKPVLVTLFEAVPKDKKQKEDKSTPIGQAVIDLWPLLKNENQASITAPIHAIPGSYLEAQGEQNQPLLNFTVSIDQPLIPVRDQSNTNAVRITLEGLYSPPEAWLPGGASFVYTATLPIPINDDKETTVVFTNGTLRAAADATNKQKRWPDARGIVTLNGSYMPGQVIQEESFDDEQGELRSKDDREFRTNSEKTKPQVVWNLERRCFLLPSGSANLQHQLTRVPFIAVEVVRTATPTAPKGKKDDDTGISYHGVVYIETAPLLYPGATRLRGAYRVVPYNETEYKAKTKRAGNVIDEAMKIANQLFDRSSLTASKKDTKLTVDKQATAAATSIPKKKTEAGEDASSVTTEAQQYVEHSSYVTIDIVLDRPIIEKRKLSDLYRKVSDLIPPRPPYPLKTNSAGKAVDDYHQQIKNVCNLILDEYRKVCIDDINVEGTLPNDQKRRKLLYELNSTGKYFAFKEQLKHSVIKIVREKYLRTSKFNDPDELQTFISQLYVFLLDEMHRSLNKSLNIEEPEPVPPSRNTDPQLRIFALEAESNGDYLLAAHYYKQRLAQSSDKLRPWLDYAAFHLLVNDMIKAEECLKECIAIEQTNSTVLILYAVLNAVLENNEVADLFFETATTQDSENVTAWTLYAIFQKHIGDEKNAQITLAKAEKLQRTILKHEEEQTASPNVQLASPVSDEKREEEEKDRLGAEEKEEITKSSDSQLNIASKSRLSRSSRSSKQKLVEKSKSAINEQITARKSQDISSTMEIEKVTTKKSIYLKSAEFLLKHNLATWAEKALAYEFLVNSGRDQQVEITLAKAKILQQDFSAAESHITQALSIDYENVEAWALWGHVKYLQLDFEAAKGRYQRTLVFSEKPPDLHTVYIRLGAILLSEIKESSYSEAKEIFLRACRYQPTCTTYLGLGVACYRMNQFDDAEEALTEANFLNNQSAEVWGYLTLICLQTKRYIEAEQSYKYAIKLDLPAGPLLDEIKTVQHQVGFGDPSF</sequence>
<feature type="compositionally biased region" description="Polar residues" evidence="3">
    <location>
        <begin position="751"/>
        <end position="760"/>
    </location>
</feature>
<dbReference type="Gene3D" id="1.25.40.10">
    <property type="entry name" value="Tetratricopeptide repeat domain"/>
    <property type="match status" value="3"/>
</dbReference>
<dbReference type="InterPro" id="IPR019734">
    <property type="entry name" value="TPR_rpt"/>
</dbReference>
<dbReference type="PANTHER" id="PTHR44314">
    <property type="entry name" value="CILIA- AND FLAGELLA-ASSOCIATED PROTEIN 70"/>
    <property type="match status" value="1"/>
</dbReference>
<dbReference type="GO" id="GO:0070062">
    <property type="term" value="C:extracellular exosome"/>
    <property type="evidence" value="ECO:0007669"/>
    <property type="project" value="TreeGrafter"/>
</dbReference>
<comment type="caution">
    <text evidence="5">The sequence shown here is derived from an EMBL/GenBank/DDBJ whole genome shotgun (WGS) entry which is preliminary data.</text>
</comment>
<evidence type="ECO:0000256" key="2">
    <source>
        <dbReference type="ARBA" id="ARBA00022803"/>
    </source>
</evidence>
<feature type="region of interest" description="Disordered" evidence="3">
    <location>
        <begin position="746"/>
        <end position="814"/>
    </location>
</feature>
<organism evidence="5 7">
    <name type="scientific">Rotaria magnacalcarata</name>
    <dbReference type="NCBI Taxonomy" id="392030"/>
    <lineage>
        <taxon>Eukaryota</taxon>
        <taxon>Metazoa</taxon>
        <taxon>Spiralia</taxon>
        <taxon>Gnathifera</taxon>
        <taxon>Rotifera</taxon>
        <taxon>Eurotatoria</taxon>
        <taxon>Bdelloidea</taxon>
        <taxon>Philodinida</taxon>
        <taxon>Philodinidae</taxon>
        <taxon>Rotaria</taxon>
    </lineage>
</organism>
<reference evidence="5" key="1">
    <citation type="submission" date="2021-02" db="EMBL/GenBank/DDBJ databases">
        <authorList>
            <person name="Nowell W R."/>
        </authorList>
    </citation>
    <scope>NUCLEOTIDE SEQUENCE</scope>
</reference>
<feature type="compositionally biased region" description="Basic and acidic residues" evidence="3">
    <location>
        <begin position="772"/>
        <end position="785"/>
    </location>
</feature>
<evidence type="ECO:0000313" key="4">
    <source>
        <dbReference type="EMBL" id="CAF1307817.1"/>
    </source>
</evidence>
<dbReference type="AlphaFoldDB" id="A0A816CQN6"/>
<dbReference type="Proteomes" id="UP000663824">
    <property type="component" value="Unassembled WGS sequence"/>
</dbReference>
<evidence type="ECO:0008006" key="8">
    <source>
        <dbReference type="Google" id="ProtNLM"/>
    </source>
</evidence>
<feature type="compositionally biased region" description="Basic residues" evidence="3">
    <location>
        <begin position="798"/>
        <end position="807"/>
    </location>
</feature>
<dbReference type="Proteomes" id="UP000663855">
    <property type="component" value="Unassembled WGS sequence"/>
</dbReference>